<keyword evidence="1" id="KW-0472">Membrane</keyword>
<keyword evidence="1" id="KW-0812">Transmembrane</keyword>
<dbReference type="AlphaFoldDB" id="A0A420DRS4"/>
<name>A0A420DRS4_9RHOB</name>
<dbReference type="OrthoDB" id="7956241at2"/>
<comment type="caution">
    <text evidence="2">The sequence shown here is derived from an EMBL/GenBank/DDBJ whole genome shotgun (WGS) entry which is preliminary data.</text>
</comment>
<protein>
    <recommendedName>
        <fullName evidence="4">Translocase</fullName>
    </recommendedName>
</protein>
<evidence type="ECO:0000256" key="1">
    <source>
        <dbReference type="SAM" id="Phobius"/>
    </source>
</evidence>
<dbReference type="EMBL" id="RAQK01000001">
    <property type="protein sequence ID" value="RKE96976.1"/>
    <property type="molecule type" value="Genomic_DNA"/>
</dbReference>
<sequence length="342" mass="35794">MKYRKEIITTAGTLACAIGIGFFMQNSAATLPAEYEGATLINADAVVLDVGEIVLTSADFKDDTIVPKAEEAVTLAAADEMIAPKLAESPRVQAAGAVGGDPDMSEPKAQPTPDIACAITANARPVAAAMVNLTLSAPCLPLERLTVHHSGLLFSQTTDEAGAFDIIVPAMALNATFVVAFTNGEGAVAQANVEELSEYDRVALQWKGDTGFHLHAREFGADYQTDGHVWSGAMRDMTYAVTGKGGFVSVLGDADIPDGLLAEVYTFPANAVQNAGDVALSVEAEVALNNCGMEIEAKTLQTFSGKDITTRTLTLSVPDCDASGNFLVLNNLYEDLTVAATN</sequence>
<evidence type="ECO:0008006" key="4">
    <source>
        <dbReference type="Google" id="ProtNLM"/>
    </source>
</evidence>
<gene>
    <name evidence="2" type="ORF">C8N30_1558</name>
</gene>
<organism evidence="2 3">
    <name type="scientific">Sulfitobacter guttiformis</name>
    <dbReference type="NCBI Taxonomy" id="74349"/>
    <lineage>
        <taxon>Bacteria</taxon>
        <taxon>Pseudomonadati</taxon>
        <taxon>Pseudomonadota</taxon>
        <taxon>Alphaproteobacteria</taxon>
        <taxon>Rhodobacterales</taxon>
        <taxon>Roseobacteraceae</taxon>
        <taxon>Sulfitobacter</taxon>
    </lineage>
</organism>
<dbReference type="RefSeq" id="WP_025063905.1">
    <property type="nucleotide sequence ID" value="NZ_RAQK01000001.1"/>
</dbReference>
<proteinExistence type="predicted"/>
<dbReference type="Proteomes" id="UP000284407">
    <property type="component" value="Unassembled WGS sequence"/>
</dbReference>
<keyword evidence="1" id="KW-1133">Transmembrane helix</keyword>
<reference evidence="2 3" key="1">
    <citation type="submission" date="2018-09" db="EMBL/GenBank/DDBJ databases">
        <title>Genomic Encyclopedia of Archaeal and Bacterial Type Strains, Phase II (KMG-II): from individual species to whole genera.</title>
        <authorList>
            <person name="Goeker M."/>
        </authorList>
    </citation>
    <scope>NUCLEOTIDE SEQUENCE [LARGE SCALE GENOMIC DNA]</scope>
    <source>
        <strain evidence="2 3">DSM 11458</strain>
    </source>
</reference>
<feature type="transmembrane region" description="Helical" evidence="1">
    <location>
        <begin position="7"/>
        <end position="24"/>
    </location>
</feature>
<keyword evidence="3" id="KW-1185">Reference proteome</keyword>
<dbReference type="STRING" id="1443111.Z949_3578"/>
<evidence type="ECO:0000313" key="3">
    <source>
        <dbReference type="Proteomes" id="UP000284407"/>
    </source>
</evidence>
<accession>A0A420DRS4</accession>
<evidence type="ECO:0000313" key="2">
    <source>
        <dbReference type="EMBL" id="RKE96976.1"/>
    </source>
</evidence>